<dbReference type="GO" id="GO:0016787">
    <property type="term" value="F:hydrolase activity"/>
    <property type="evidence" value="ECO:0007669"/>
    <property type="project" value="UniProtKB-KW"/>
</dbReference>
<organism evidence="4 5">
    <name type="scientific">Phycicoccus avicenniae</name>
    <dbReference type="NCBI Taxonomy" id="2828860"/>
    <lineage>
        <taxon>Bacteria</taxon>
        <taxon>Bacillati</taxon>
        <taxon>Actinomycetota</taxon>
        <taxon>Actinomycetes</taxon>
        <taxon>Micrococcales</taxon>
        <taxon>Intrasporangiaceae</taxon>
        <taxon>Phycicoccus</taxon>
    </lineage>
</organism>
<dbReference type="PANTHER" id="PTHR46470:SF4">
    <property type="entry name" value="5-AMINO-6-(5-PHOSPHO-D-RIBITYLAMINO)URACIL PHOSPHATASE YIGB"/>
    <property type="match status" value="1"/>
</dbReference>
<dbReference type="AlphaFoldDB" id="A0A941D9D7"/>
<evidence type="ECO:0000313" key="5">
    <source>
        <dbReference type="Proteomes" id="UP000677016"/>
    </source>
</evidence>
<gene>
    <name evidence="4" type="ORF">KC207_14610</name>
</gene>
<evidence type="ECO:0000256" key="1">
    <source>
        <dbReference type="ARBA" id="ARBA00001946"/>
    </source>
</evidence>
<sequence length="252" mass="27221">MSAVPGPEVQAVLLDADDTVYDTRSAMHAAGAAAAAALWPDADPDRLADAGVRFRSDPEGHFTAYTRGEIEFDEMRRARVTELAHWLDQPVDRDWWDAFEEHYEHRFLGGLRAFDDVRPTVTALRGQGVAVGVLTNSSAEYTGRKMRACGLGDLFDVVCTRDTLGYGKPDERAYVEACHRLGADPARTLYVGDELSNDPLGASDAGLRAAWLVRDGAPDERGLRLVRARGIPVVTGLEGVVDLVAGPSGLAS</sequence>
<comment type="caution">
    <text evidence="4">The sequence shown here is derived from an EMBL/GenBank/DDBJ whole genome shotgun (WGS) entry which is preliminary data.</text>
</comment>
<dbReference type="InterPro" id="IPR051400">
    <property type="entry name" value="HAD-like_hydrolase"/>
</dbReference>
<protein>
    <submittedName>
        <fullName evidence="4">HAD family hydrolase</fullName>
    </submittedName>
</protein>
<keyword evidence="5" id="KW-1185">Reference proteome</keyword>
<dbReference type="SFLD" id="SFLDG01129">
    <property type="entry name" value="C1.5:_HAD__Beta-PGM__Phosphata"/>
    <property type="match status" value="1"/>
</dbReference>
<comment type="cofactor">
    <cofactor evidence="1">
        <name>Mg(2+)</name>
        <dbReference type="ChEBI" id="CHEBI:18420"/>
    </cofactor>
</comment>
<dbReference type="Gene3D" id="3.40.50.1000">
    <property type="entry name" value="HAD superfamily/HAD-like"/>
    <property type="match status" value="1"/>
</dbReference>
<keyword evidence="2 4" id="KW-0378">Hydrolase</keyword>
<dbReference type="SFLD" id="SFLDS00003">
    <property type="entry name" value="Haloacid_Dehalogenase"/>
    <property type="match status" value="1"/>
</dbReference>
<dbReference type="PRINTS" id="PR00413">
    <property type="entry name" value="HADHALOGNASE"/>
</dbReference>
<dbReference type="NCBIfam" id="TIGR01509">
    <property type="entry name" value="HAD-SF-IA-v3"/>
    <property type="match status" value="1"/>
</dbReference>
<dbReference type="SUPFAM" id="SSF56784">
    <property type="entry name" value="HAD-like"/>
    <property type="match status" value="1"/>
</dbReference>
<dbReference type="PANTHER" id="PTHR46470">
    <property type="entry name" value="N-ACYLNEURAMINATE-9-PHOSPHATASE"/>
    <property type="match status" value="1"/>
</dbReference>
<reference evidence="4" key="1">
    <citation type="submission" date="2021-04" db="EMBL/GenBank/DDBJ databases">
        <title>Phycicoccus avicenniae sp. nov., a novel endophytic actinomycetes isolated from branch of Avicennia mariana.</title>
        <authorList>
            <person name="Tuo L."/>
        </authorList>
    </citation>
    <scope>NUCLEOTIDE SEQUENCE</scope>
    <source>
        <strain evidence="4">BSK3Z-2</strain>
    </source>
</reference>
<accession>A0A941D9D7</accession>
<dbReference type="Pfam" id="PF00702">
    <property type="entry name" value="Hydrolase"/>
    <property type="match status" value="1"/>
</dbReference>
<dbReference type="Proteomes" id="UP000677016">
    <property type="component" value="Unassembled WGS sequence"/>
</dbReference>
<dbReference type="NCBIfam" id="TIGR01549">
    <property type="entry name" value="HAD-SF-IA-v1"/>
    <property type="match status" value="1"/>
</dbReference>
<keyword evidence="3" id="KW-0460">Magnesium</keyword>
<evidence type="ECO:0000256" key="2">
    <source>
        <dbReference type="ARBA" id="ARBA00022801"/>
    </source>
</evidence>
<proteinExistence type="predicted"/>
<dbReference type="Gene3D" id="1.20.120.1600">
    <property type="match status" value="1"/>
</dbReference>
<evidence type="ECO:0000256" key="3">
    <source>
        <dbReference type="ARBA" id="ARBA00022842"/>
    </source>
</evidence>
<evidence type="ECO:0000313" key="4">
    <source>
        <dbReference type="EMBL" id="MBR7744524.1"/>
    </source>
</evidence>
<dbReference type="InterPro" id="IPR036412">
    <property type="entry name" value="HAD-like_sf"/>
</dbReference>
<dbReference type="EMBL" id="JAGSNF010000021">
    <property type="protein sequence ID" value="MBR7744524.1"/>
    <property type="molecule type" value="Genomic_DNA"/>
</dbReference>
<name>A0A941D9D7_9MICO</name>
<dbReference type="InterPro" id="IPR006439">
    <property type="entry name" value="HAD-SF_hydro_IA"/>
</dbReference>
<dbReference type="InterPro" id="IPR023214">
    <property type="entry name" value="HAD_sf"/>
</dbReference>
<dbReference type="RefSeq" id="WP_211604051.1">
    <property type="nucleotide sequence ID" value="NZ_JAGSNF010000021.1"/>
</dbReference>
<dbReference type="GO" id="GO:0044281">
    <property type="term" value="P:small molecule metabolic process"/>
    <property type="evidence" value="ECO:0007669"/>
    <property type="project" value="UniProtKB-ARBA"/>
</dbReference>